<name>A0AAN8PZX2_PATCE</name>
<dbReference type="PANTHER" id="PTHR47018">
    <property type="entry name" value="CXC DOMAIN-CONTAINING PROTEIN-RELATED"/>
    <property type="match status" value="1"/>
</dbReference>
<feature type="region of interest" description="Disordered" evidence="1">
    <location>
        <begin position="29"/>
        <end position="105"/>
    </location>
</feature>
<evidence type="ECO:0000256" key="1">
    <source>
        <dbReference type="SAM" id="MobiDB-lite"/>
    </source>
</evidence>
<gene>
    <name evidence="2" type="ORF">SNE40_002493</name>
</gene>
<feature type="compositionally biased region" description="Polar residues" evidence="1">
    <location>
        <begin position="75"/>
        <end position="90"/>
    </location>
</feature>
<feature type="compositionally biased region" description="Polar residues" evidence="1">
    <location>
        <begin position="96"/>
        <end position="105"/>
    </location>
</feature>
<evidence type="ECO:0000313" key="2">
    <source>
        <dbReference type="EMBL" id="KAK6190684.1"/>
    </source>
</evidence>
<accession>A0AAN8PZX2</accession>
<comment type="caution">
    <text evidence="2">The sequence shown here is derived from an EMBL/GenBank/DDBJ whole genome shotgun (WGS) entry which is preliminary data.</text>
</comment>
<proteinExistence type="predicted"/>
<feature type="compositionally biased region" description="Polar residues" evidence="1">
    <location>
        <begin position="30"/>
        <end position="42"/>
    </location>
</feature>
<dbReference type="Proteomes" id="UP001347796">
    <property type="component" value="Unassembled WGS sequence"/>
</dbReference>
<dbReference type="EMBL" id="JAZGQO010000002">
    <property type="protein sequence ID" value="KAK6190684.1"/>
    <property type="molecule type" value="Genomic_DNA"/>
</dbReference>
<keyword evidence="3" id="KW-1185">Reference proteome</keyword>
<dbReference type="AlphaFoldDB" id="A0AAN8PZX2"/>
<protein>
    <submittedName>
        <fullName evidence="2">Uncharacterized protein</fullName>
    </submittedName>
</protein>
<evidence type="ECO:0000313" key="3">
    <source>
        <dbReference type="Proteomes" id="UP001347796"/>
    </source>
</evidence>
<reference evidence="2 3" key="1">
    <citation type="submission" date="2024-01" db="EMBL/GenBank/DDBJ databases">
        <title>The genome of the rayed Mediterranean limpet Patella caerulea (Linnaeus, 1758).</title>
        <authorList>
            <person name="Anh-Thu Weber A."/>
            <person name="Halstead-Nussloch G."/>
        </authorList>
    </citation>
    <scope>NUCLEOTIDE SEQUENCE [LARGE SCALE GENOMIC DNA]</scope>
    <source>
        <strain evidence="2">AATW-2023a</strain>
        <tissue evidence="2">Whole specimen</tissue>
    </source>
</reference>
<organism evidence="2 3">
    <name type="scientific">Patella caerulea</name>
    <name type="common">Rayed Mediterranean limpet</name>
    <dbReference type="NCBI Taxonomy" id="87958"/>
    <lineage>
        <taxon>Eukaryota</taxon>
        <taxon>Metazoa</taxon>
        <taxon>Spiralia</taxon>
        <taxon>Lophotrochozoa</taxon>
        <taxon>Mollusca</taxon>
        <taxon>Gastropoda</taxon>
        <taxon>Patellogastropoda</taxon>
        <taxon>Patelloidea</taxon>
        <taxon>Patellidae</taxon>
        <taxon>Patella</taxon>
    </lineage>
</organism>
<sequence length="105" mass="11633">MLHENGLSISCPPVLRKNMFTTGAVDNIDHNPTATTAQTSLHGTRESIFQHPNTENPGDEREPLKVGSNMKFKKSQSFQKITPNYITKRSTPPVASKSSPLPESW</sequence>